<dbReference type="EMBL" id="BK016033">
    <property type="protein sequence ID" value="DAF90660.1"/>
    <property type="molecule type" value="Genomic_DNA"/>
</dbReference>
<reference evidence="1" key="1">
    <citation type="journal article" date="2021" name="Proc. Natl. Acad. Sci. U.S.A.">
        <title>A Catalog of Tens of Thousands of Viruses from Human Metagenomes Reveals Hidden Associations with Chronic Diseases.</title>
        <authorList>
            <person name="Tisza M.J."/>
            <person name="Buck C.B."/>
        </authorList>
    </citation>
    <scope>NUCLEOTIDE SEQUENCE</scope>
    <source>
        <strain evidence="1">CtwIM10</strain>
    </source>
</reference>
<evidence type="ECO:0000313" key="1">
    <source>
        <dbReference type="EMBL" id="DAF90660.1"/>
    </source>
</evidence>
<protein>
    <submittedName>
        <fullName evidence="1">Uncharacterized protein</fullName>
    </submittedName>
</protein>
<organism evidence="1">
    <name type="scientific">Siphoviridae sp. ctwIM10</name>
    <dbReference type="NCBI Taxonomy" id="2825728"/>
    <lineage>
        <taxon>Viruses</taxon>
        <taxon>Duplodnaviria</taxon>
        <taxon>Heunggongvirae</taxon>
        <taxon>Uroviricota</taxon>
        <taxon>Caudoviricetes</taxon>
    </lineage>
</organism>
<name>A0A8S5U883_9CAUD</name>
<sequence length="34" mass="3788">MHFGICLKFAILGGLDVKDRQTPAGILKINLTRF</sequence>
<proteinExistence type="predicted"/>
<accession>A0A8S5U883</accession>